<keyword evidence="3" id="KW-1185">Reference proteome</keyword>
<dbReference type="InterPro" id="IPR053772">
    <property type="entry name" value="At1g61320/At1g61330-like"/>
</dbReference>
<accession>A0A835BKF2</accession>
<feature type="domain" description="At1g61320/AtMIF1 LRR" evidence="1">
    <location>
        <begin position="23"/>
        <end position="346"/>
    </location>
</feature>
<gene>
    <name evidence="2" type="ORF">HU200_038368</name>
</gene>
<name>A0A835BKF2_9POAL</name>
<reference evidence="2" key="1">
    <citation type="submission" date="2020-07" db="EMBL/GenBank/DDBJ databases">
        <title>Genome sequence and genetic diversity analysis of an under-domesticated orphan crop, white fonio (Digitaria exilis).</title>
        <authorList>
            <person name="Bennetzen J.L."/>
            <person name="Chen S."/>
            <person name="Ma X."/>
            <person name="Wang X."/>
            <person name="Yssel A.E.J."/>
            <person name="Chaluvadi S.R."/>
            <person name="Johnson M."/>
            <person name="Gangashetty P."/>
            <person name="Hamidou F."/>
            <person name="Sanogo M.D."/>
            <person name="Zwaenepoel A."/>
            <person name="Wallace J."/>
            <person name="Van De Peer Y."/>
            <person name="Van Deynze A."/>
        </authorList>
    </citation>
    <scope>NUCLEOTIDE SEQUENCE</scope>
    <source>
        <tissue evidence="2">Leaves</tissue>
    </source>
</reference>
<evidence type="ECO:0000259" key="1">
    <source>
        <dbReference type="Pfam" id="PF23622"/>
    </source>
</evidence>
<dbReference type="EMBL" id="JACEFO010001910">
    <property type="protein sequence ID" value="KAF8694234.1"/>
    <property type="molecule type" value="Genomic_DNA"/>
</dbReference>
<protein>
    <recommendedName>
        <fullName evidence="1">At1g61320/AtMIF1 LRR domain-containing protein</fullName>
    </recommendedName>
</protein>
<evidence type="ECO:0000313" key="2">
    <source>
        <dbReference type="EMBL" id="KAF8694234.1"/>
    </source>
</evidence>
<dbReference type="Proteomes" id="UP000636709">
    <property type="component" value="Unassembled WGS sequence"/>
</dbReference>
<proteinExistence type="predicted"/>
<dbReference type="SUPFAM" id="SSF52058">
    <property type="entry name" value="L domain-like"/>
    <property type="match status" value="1"/>
</dbReference>
<organism evidence="2 3">
    <name type="scientific">Digitaria exilis</name>
    <dbReference type="NCBI Taxonomy" id="1010633"/>
    <lineage>
        <taxon>Eukaryota</taxon>
        <taxon>Viridiplantae</taxon>
        <taxon>Streptophyta</taxon>
        <taxon>Embryophyta</taxon>
        <taxon>Tracheophyta</taxon>
        <taxon>Spermatophyta</taxon>
        <taxon>Magnoliopsida</taxon>
        <taxon>Liliopsida</taxon>
        <taxon>Poales</taxon>
        <taxon>Poaceae</taxon>
        <taxon>PACMAD clade</taxon>
        <taxon>Panicoideae</taxon>
        <taxon>Panicodae</taxon>
        <taxon>Paniceae</taxon>
        <taxon>Anthephorinae</taxon>
        <taxon>Digitaria</taxon>
    </lineage>
</organism>
<evidence type="ECO:0000313" key="3">
    <source>
        <dbReference type="Proteomes" id="UP000636709"/>
    </source>
</evidence>
<comment type="caution">
    <text evidence="2">The sequence shown here is derived from an EMBL/GenBank/DDBJ whole genome shotgun (WGS) entry which is preliminary data.</text>
</comment>
<sequence>MLVVLTVGFSLPSNLVSKNLPLELSCNFPCALLSSETGWSIETLRLFSCTFRPTEAFGCLRRLTHVFLHSILVNDEELGHLLSNCFALEELEILSCNEIFHLEIPSTLSKLSVLRVLGCKVLQAIEINAPKLSTFHYGGAPVQNCFGNFMICYARTELPSIAPNVVSLTLSSHTETVNTPMLPGKFLNLKYLDILLSGKMIFSPSYDFFSLISFISGSPALESFVLRLKQDVLRHDSIVGESDGDPEDIKKVDCPHNHLKTVTITGFCSSKSLVELTIHILENTCSLKCLTLDTTRDNEISFPMIDRCLTMSKEALTEAHRSLKAIRRYIVGKVPSNVCLKVLEPCKRCQPDSFFPTCQSDLTTKIIPHVQITITIANITSKKNMI</sequence>
<dbReference type="InterPro" id="IPR055357">
    <property type="entry name" value="LRR_At1g61320_AtMIF1"/>
</dbReference>
<dbReference type="OrthoDB" id="613853at2759"/>
<dbReference type="InterPro" id="IPR032675">
    <property type="entry name" value="LRR_dom_sf"/>
</dbReference>
<dbReference type="PANTHER" id="PTHR34145:SF33">
    <property type="entry name" value="FBD DOMAIN-CONTAINING PROTEIN"/>
    <property type="match status" value="1"/>
</dbReference>
<dbReference type="PANTHER" id="PTHR34145">
    <property type="entry name" value="OS02G0105600 PROTEIN"/>
    <property type="match status" value="1"/>
</dbReference>
<dbReference type="Pfam" id="PF23622">
    <property type="entry name" value="LRR_At1g61320_AtMIF1"/>
    <property type="match status" value="1"/>
</dbReference>
<dbReference type="AlphaFoldDB" id="A0A835BKF2"/>
<dbReference type="Gene3D" id="3.80.10.10">
    <property type="entry name" value="Ribonuclease Inhibitor"/>
    <property type="match status" value="1"/>
</dbReference>